<sequence>SFRCSIDKNDDEQRIISKGNIESGFIASSGNFVLSNKNSNDEQTQTIRKFYRHHRSSFVFNKSKKIEFVLFCFLW</sequence>
<evidence type="ECO:0000313" key="1">
    <source>
        <dbReference type="EMBL" id="CAF1588225.1"/>
    </source>
</evidence>
<comment type="caution">
    <text evidence="1">The sequence shown here is derived from an EMBL/GenBank/DDBJ whole genome shotgun (WGS) entry which is preliminary data.</text>
</comment>
<dbReference type="Proteomes" id="UP000663889">
    <property type="component" value="Unassembled WGS sequence"/>
</dbReference>
<evidence type="ECO:0000313" key="2">
    <source>
        <dbReference type="Proteomes" id="UP000663889"/>
    </source>
</evidence>
<protein>
    <submittedName>
        <fullName evidence="1">Uncharacterized protein</fullName>
    </submittedName>
</protein>
<dbReference type="AlphaFoldDB" id="A0A815ZRK1"/>
<reference evidence="1" key="1">
    <citation type="submission" date="2021-02" db="EMBL/GenBank/DDBJ databases">
        <authorList>
            <person name="Nowell W R."/>
        </authorList>
    </citation>
    <scope>NUCLEOTIDE SEQUENCE</scope>
</reference>
<proteinExistence type="predicted"/>
<accession>A0A815ZRK1</accession>
<organism evidence="1 2">
    <name type="scientific">Rotaria sordida</name>
    <dbReference type="NCBI Taxonomy" id="392033"/>
    <lineage>
        <taxon>Eukaryota</taxon>
        <taxon>Metazoa</taxon>
        <taxon>Spiralia</taxon>
        <taxon>Gnathifera</taxon>
        <taxon>Rotifera</taxon>
        <taxon>Eurotatoria</taxon>
        <taxon>Bdelloidea</taxon>
        <taxon>Philodinida</taxon>
        <taxon>Philodinidae</taxon>
        <taxon>Rotaria</taxon>
    </lineage>
</organism>
<dbReference type="EMBL" id="CAJNOU010021679">
    <property type="protein sequence ID" value="CAF1588225.1"/>
    <property type="molecule type" value="Genomic_DNA"/>
</dbReference>
<gene>
    <name evidence="1" type="ORF">SEV965_LOCUS40066</name>
</gene>
<feature type="non-terminal residue" evidence="1">
    <location>
        <position position="1"/>
    </location>
</feature>
<name>A0A815ZRK1_9BILA</name>